<dbReference type="Pfam" id="PF13419">
    <property type="entry name" value="HAD_2"/>
    <property type="match status" value="1"/>
</dbReference>
<dbReference type="InterPro" id="IPR036412">
    <property type="entry name" value="HAD-like_sf"/>
</dbReference>
<dbReference type="OrthoDB" id="10248475at2759"/>
<dbReference type="PANTHER" id="PTHR35134">
    <property type="entry name" value="NUCLEOTIDASE YQFW-RELATED"/>
    <property type="match status" value="1"/>
</dbReference>
<proteinExistence type="predicted"/>
<dbReference type="OMA" id="FGDYEWN"/>
<dbReference type="CDD" id="cd01427">
    <property type="entry name" value="HAD_like"/>
    <property type="match status" value="1"/>
</dbReference>
<gene>
    <name evidence="2" type="ORF">A1Q2_03064</name>
</gene>
<comment type="caution">
    <text evidence="2">The sequence shown here is derived from an EMBL/GenBank/DDBJ whole genome shotgun (WGS) entry which is preliminary data.</text>
</comment>
<dbReference type="InterPro" id="IPR041492">
    <property type="entry name" value="HAD_2"/>
</dbReference>
<dbReference type="InParanoid" id="K1W103"/>
<evidence type="ECO:0000313" key="3">
    <source>
        <dbReference type="Proteomes" id="UP000006757"/>
    </source>
</evidence>
<feature type="region of interest" description="Disordered" evidence="1">
    <location>
        <begin position="1"/>
        <end position="26"/>
    </location>
</feature>
<protein>
    <submittedName>
        <fullName evidence="2">Uncharacterized protein</fullName>
    </submittedName>
</protein>
<dbReference type="Gene3D" id="3.40.50.1000">
    <property type="entry name" value="HAD superfamily/HAD-like"/>
    <property type="match status" value="1"/>
</dbReference>
<dbReference type="SUPFAM" id="SSF56784">
    <property type="entry name" value="HAD-like"/>
    <property type="match status" value="1"/>
</dbReference>
<dbReference type="InterPro" id="IPR052419">
    <property type="entry name" value="5_3-deoxyribonucleotidase-like"/>
</dbReference>
<keyword evidence="3" id="KW-1185">Reference proteome</keyword>
<dbReference type="STRING" id="1220162.K1W103"/>
<evidence type="ECO:0000256" key="1">
    <source>
        <dbReference type="SAM" id="MobiDB-lite"/>
    </source>
</evidence>
<dbReference type="PANTHER" id="PTHR35134:SF2">
    <property type="entry name" value="NUCLEOTIDASE YQFW-RELATED"/>
    <property type="match status" value="1"/>
</dbReference>
<dbReference type="eggNOG" id="ENOG502QUSF">
    <property type="taxonomic scope" value="Eukaryota"/>
</dbReference>
<organism evidence="2 3">
    <name type="scientific">Trichosporon asahii var. asahii (strain CBS 8904)</name>
    <name type="common">Yeast</name>
    <dbReference type="NCBI Taxonomy" id="1220162"/>
    <lineage>
        <taxon>Eukaryota</taxon>
        <taxon>Fungi</taxon>
        <taxon>Dikarya</taxon>
        <taxon>Basidiomycota</taxon>
        <taxon>Agaricomycotina</taxon>
        <taxon>Tremellomycetes</taxon>
        <taxon>Trichosporonales</taxon>
        <taxon>Trichosporonaceae</taxon>
        <taxon>Trichosporon</taxon>
    </lineage>
</organism>
<accession>K1W103</accession>
<name>K1W103_TRIAC</name>
<dbReference type="EMBL" id="AMBO01000278">
    <property type="protein sequence ID" value="EKD02638.1"/>
    <property type="molecule type" value="Genomic_DNA"/>
</dbReference>
<dbReference type="HOGENOM" id="CLU_070652_0_0_1"/>
<dbReference type="Proteomes" id="UP000006757">
    <property type="component" value="Unassembled WGS sequence"/>
</dbReference>
<reference evidence="2 3" key="1">
    <citation type="journal article" date="2012" name="Eukaryot. Cell">
        <title>Genome sequence of the Trichosporon asahii environmental strain CBS 8904.</title>
        <authorList>
            <person name="Yang R.Y."/>
            <person name="Li H.T."/>
            <person name="Zhu H."/>
            <person name="Zhou G.P."/>
            <person name="Wang M."/>
            <person name="Wang L."/>
        </authorList>
    </citation>
    <scope>NUCLEOTIDE SEQUENCE [LARGE SCALE GENOMIC DNA]</scope>
    <source>
        <strain evidence="2 3">CBS 8904</strain>
    </source>
</reference>
<dbReference type="AlphaFoldDB" id="K1W103"/>
<sequence length="302" mass="34468">MSDHPTTQTRADDPDNCGQPDPLTIENDADAAVPHTHPHPTGKGVLAIDMDDVLCNTNQTIVDMHHDLFDVSPPITLDEFHHYLYWHNRGWGNQTQTVEMVSQLYRNGLMDRPRLVPGAKEGLETLKKMGYTLIIITARSESQREGTEEWLAQNLPDIFDEIHFTGAFNHLIPATKEEHEGHAAKRAVVSHHKRTKHEVMMQTNALLLVDDSAENALTCARLEPHKQVLLFGSYPWNAEIRNPADPENPDDKKTYVELEKEGKLDEARQRRQKRIDEAWLPQGVTRVKDWNEVVDYVKGLDK</sequence>
<evidence type="ECO:0000313" key="2">
    <source>
        <dbReference type="EMBL" id="EKD02638.1"/>
    </source>
</evidence>
<dbReference type="InterPro" id="IPR023214">
    <property type="entry name" value="HAD_sf"/>
</dbReference>